<proteinExistence type="predicted"/>
<protein>
    <submittedName>
        <fullName evidence="1">Uncharacterized protein</fullName>
    </submittedName>
</protein>
<dbReference type="EMBL" id="CP016076">
    <property type="protein sequence ID" value="APU16513.1"/>
    <property type="molecule type" value="Genomic_DNA"/>
</dbReference>
<reference evidence="2" key="1">
    <citation type="submission" date="2016-06" db="EMBL/GenBank/DDBJ databases">
        <title>Complete genome sequence of Actinoalloteichus fjordicus DSM 46855 (=ADI127-17), type strain of the new species Actinoalloteichus fjordicus.</title>
        <authorList>
            <person name="Ruckert C."/>
            <person name="Nouioui I."/>
            <person name="Willmese J."/>
            <person name="van Wezel G."/>
            <person name="Klenk H.-P."/>
            <person name="Kalinowski J."/>
            <person name="Zotchev S.B."/>
        </authorList>
    </citation>
    <scope>NUCLEOTIDE SEQUENCE [LARGE SCALE GENOMIC DNA]</scope>
    <source>
        <strain evidence="2">ADI127-7</strain>
    </source>
</reference>
<gene>
    <name evidence="1" type="ORF">UA74_22475</name>
</gene>
<name>A0AAC9LES1_9PSEU</name>
<dbReference type="KEGG" id="acad:UA74_22475"/>
<sequence>MRADGHTRVVGQHFYAVSRRHVDLLRVCSSACRLRAATSGAGPR</sequence>
<organism evidence="1 2">
    <name type="scientific">Actinoalloteichus fjordicus</name>
    <dbReference type="NCBI Taxonomy" id="1612552"/>
    <lineage>
        <taxon>Bacteria</taxon>
        <taxon>Bacillati</taxon>
        <taxon>Actinomycetota</taxon>
        <taxon>Actinomycetes</taxon>
        <taxon>Pseudonocardiales</taxon>
        <taxon>Pseudonocardiaceae</taxon>
        <taxon>Actinoalloteichus</taxon>
    </lineage>
</organism>
<dbReference type="AlphaFoldDB" id="A0AAC9LES1"/>
<keyword evidence="2" id="KW-1185">Reference proteome</keyword>
<evidence type="ECO:0000313" key="1">
    <source>
        <dbReference type="EMBL" id="APU16513.1"/>
    </source>
</evidence>
<dbReference type="Proteomes" id="UP000185511">
    <property type="component" value="Chromosome"/>
</dbReference>
<accession>A0AAC9LES1</accession>
<evidence type="ECO:0000313" key="2">
    <source>
        <dbReference type="Proteomes" id="UP000185511"/>
    </source>
</evidence>